<comment type="caution">
    <text evidence="5">The sequence shown here is derived from an EMBL/GenBank/DDBJ whole genome shotgun (WGS) entry which is preliminary data.</text>
</comment>
<dbReference type="InterPro" id="IPR012678">
    <property type="entry name" value="Ribosomal_uL23/eL15/eS24_sf"/>
</dbReference>
<evidence type="ECO:0000256" key="1">
    <source>
        <dbReference type="ARBA" id="ARBA00006700"/>
    </source>
</evidence>
<dbReference type="SUPFAM" id="SSF54189">
    <property type="entry name" value="Ribosomal proteins S24e, L23 and L15e"/>
    <property type="match status" value="1"/>
</dbReference>
<accession>A0A9W8E4S5</accession>
<protein>
    <recommendedName>
        <fullName evidence="4">Large ribosomal subunit protein uL23m</fullName>
    </recommendedName>
</protein>
<proteinExistence type="inferred from homology"/>
<evidence type="ECO:0000256" key="3">
    <source>
        <dbReference type="ARBA" id="ARBA00023274"/>
    </source>
</evidence>
<dbReference type="Gene3D" id="3.30.70.330">
    <property type="match status" value="1"/>
</dbReference>
<gene>
    <name evidence="5" type="primary">MRP20</name>
    <name evidence="5" type="ORF">IWQ62_005382</name>
</gene>
<dbReference type="GO" id="GO:0005762">
    <property type="term" value="C:mitochondrial large ribosomal subunit"/>
    <property type="evidence" value="ECO:0007669"/>
    <property type="project" value="TreeGrafter"/>
</dbReference>
<keyword evidence="3" id="KW-0687">Ribonucleoprotein</keyword>
<dbReference type="PANTHER" id="PTHR12059:SF5">
    <property type="entry name" value="LARGE RIBOSOMAL SUBUNIT PROTEIN UL23M"/>
    <property type="match status" value="1"/>
</dbReference>
<keyword evidence="6" id="KW-1185">Reference proteome</keyword>
<dbReference type="GO" id="GO:0003735">
    <property type="term" value="F:structural constituent of ribosome"/>
    <property type="evidence" value="ECO:0007669"/>
    <property type="project" value="InterPro"/>
</dbReference>
<evidence type="ECO:0000313" key="5">
    <source>
        <dbReference type="EMBL" id="KAJ1956106.1"/>
    </source>
</evidence>
<evidence type="ECO:0000256" key="2">
    <source>
        <dbReference type="ARBA" id="ARBA00022980"/>
    </source>
</evidence>
<evidence type="ECO:0000256" key="4">
    <source>
        <dbReference type="ARBA" id="ARBA00039977"/>
    </source>
</evidence>
<dbReference type="InterPro" id="IPR013025">
    <property type="entry name" value="Ribosomal_uL23-like"/>
</dbReference>
<evidence type="ECO:0000313" key="6">
    <source>
        <dbReference type="Proteomes" id="UP001150925"/>
    </source>
</evidence>
<dbReference type="PANTHER" id="PTHR12059">
    <property type="entry name" value="RIBOSOMAL PROTEIN L23-RELATED"/>
    <property type="match status" value="1"/>
</dbReference>
<dbReference type="InterPro" id="IPR012677">
    <property type="entry name" value="Nucleotide-bd_a/b_plait_sf"/>
</dbReference>
<organism evidence="5 6">
    <name type="scientific">Dispira parvispora</name>
    <dbReference type="NCBI Taxonomy" id="1520584"/>
    <lineage>
        <taxon>Eukaryota</taxon>
        <taxon>Fungi</taxon>
        <taxon>Fungi incertae sedis</taxon>
        <taxon>Zoopagomycota</taxon>
        <taxon>Kickxellomycotina</taxon>
        <taxon>Dimargaritomycetes</taxon>
        <taxon>Dimargaritales</taxon>
        <taxon>Dimargaritaceae</taxon>
        <taxon>Dispira</taxon>
    </lineage>
</organism>
<dbReference type="Pfam" id="PF00276">
    <property type="entry name" value="Ribosomal_L23"/>
    <property type="match status" value="1"/>
</dbReference>
<comment type="similarity">
    <text evidence="1">Belongs to the universal ribosomal protein uL23 family.</text>
</comment>
<dbReference type="EMBL" id="JANBPY010002191">
    <property type="protein sequence ID" value="KAJ1956106.1"/>
    <property type="molecule type" value="Genomic_DNA"/>
</dbReference>
<dbReference type="GO" id="GO:0032543">
    <property type="term" value="P:mitochondrial translation"/>
    <property type="evidence" value="ECO:0007669"/>
    <property type="project" value="TreeGrafter"/>
</dbReference>
<name>A0A9W8E4S5_9FUNG</name>
<dbReference type="OrthoDB" id="275582at2759"/>
<keyword evidence="2 5" id="KW-0689">Ribosomal protein</keyword>
<reference evidence="5" key="1">
    <citation type="submission" date="2022-07" db="EMBL/GenBank/DDBJ databases">
        <title>Phylogenomic reconstructions and comparative analyses of Kickxellomycotina fungi.</title>
        <authorList>
            <person name="Reynolds N.K."/>
            <person name="Stajich J.E."/>
            <person name="Barry K."/>
            <person name="Grigoriev I.V."/>
            <person name="Crous P."/>
            <person name="Smith M.E."/>
        </authorList>
    </citation>
    <scope>NUCLEOTIDE SEQUENCE</scope>
    <source>
        <strain evidence="5">RSA 1196</strain>
    </source>
</reference>
<dbReference type="Proteomes" id="UP001150925">
    <property type="component" value="Unassembled WGS sequence"/>
</dbReference>
<dbReference type="AlphaFoldDB" id="A0A9W8E4S5"/>
<sequence length="151" mass="17779">MWGITKPFGQKAVYFPNLIFKLVRSARLMPNQAAFKVPLHVNKLDIRDYLKHLYNVNVLDVRTVIYPGKLVRNRRTLRMERTARVKKAIVTLDHDFKYPALPKPEEFGEKGHRLQEKVSMLKLSGWRVRSPVRAELREVLTQQMKEQSPKE</sequence>